<organism evidence="2 3">
    <name type="scientific">Dioscorea cayennensis subsp. rotundata</name>
    <name type="common">White Guinea yam</name>
    <name type="synonym">Dioscorea rotundata</name>
    <dbReference type="NCBI Taxonomy" id="55577"/>
    <lineage>
        <taxon>Eukaryota</taxon>
        <taxon>Viridiplantae</taxon>
        <taxon>Streptophyta</taxon>
        <taxon>Embryophyta</taxon>
        <taxon>Tracheophyta</taxon>
        <taxon>Spermatophyta</taxon>
        <taxon>Magnoliopsida</taxon>
        <taxon>Liliopsida</taxon>
        <taxon>Dioscoreales</taxon>
        <taxon>Dioscoreaceae</taxon>
        <taxon>Dioscorea</taxon>
    </lineage>
</organism>
<feature type="compositionally biased region" description="Polar residues" evidence="1">
    <location>
        <begin position="1696"/>
        <end position="1711"/>
    </location>
</feature>
<reference evidence="3" key="1">
    <citation type="submission" date="2025-08" db="UniProtKB">
        <authorList>
            <consortium name="RefSeq"/>
        </authorList>
    </citation>
    <scope>IDENTIFICATION</scope>
</reference>
<feature type="compositionally biased region" description="Basic and acidic residues" evidence="1">
    <location>
        <begin position="615"/>
        <end position="628"/>
    </location>
</feature>
<feature type="region of interest" description="Disordered" evidence="1">
    <location>
        <begin position="448"/>
        <end position="522"/>
    </location>
</feature>
<protein>
    <submittedName>
        <fullName evidence="3">Tanabin</fullName>
    </submittedName>
</protein>
<feature type="compositionally biased region" description="Basic and acidic residues" evidence="1">
    <location>
        <begin position="1623"/>
        <end position="1639"/>
    </location>
</feature>
<feature type="compositionally biased region" description="Basic and acidic residues" evidence="1">
    <location>
        <begin position="501"/>
        <end position="514"/>
    </location>
</feature>
<feature type="compositionally biased region" description="Basic and acidic residues" evidence="1">
    <location>
        <begin position="1292"/>
        <end position="1311"/>
    </location>
</feature>
<gene>
    <name evidence="3" type="primary">LOC120281406</name>
</gene>
<feature type="compositionally biased region" description="Basic and acidic residues" evidence="1">
    <location>
        <begin position="223"/>
        <end position="233"/>
    </location>
</feature>
<evidence type="ECO:0000313" key="2">
    <source>
        <dbReference type="Proteomes" id="UP001515500"/>
    </source>
</evidence>
<keyword evidence="2" id="KW-1185">Reference proteome</keyword>
<proteinExistence type="predicted"/>
<feature type="compositionally biased region" description="Basic and acidic residues" evidence="1">
    <location>
        <begin position="266"/>
        <end position="292"/>
    </location>
</feature>
<feature type="compositionally biased region" description="Polar residues" evidence="1">
    <location>
        <begin position="1121"/>
        <end position="1131"/>
    </location>
</feature>
<feature type="region of interest" description="Disordered" evidence="1">
    <location>
        <begin position="566"/>
        <end position="586"/>
    </location>
</feature>
<feature type="compositionally biased region" description="Basic and acidic residues" evidence="1">
    <location>
        <begin position="1377"/>
        <end position="1397"/>
    </location>
</feature>
<evidence type="ECO:0000256" key="1">
    <source>
        <dbReference type="SAM" id="MobiDB-lite"/>
    </source>
</evidence>
<feature type="region of interest" description="Disordered" evidence="1">
    <location>
        <begin position="709"/>
        <end position="747"/>
    </location>
</feature>
<evidence type="ECO:0000313" key="3">
    <source>
        <dbReference type="RefSeq" id="XP_039144183.1"/>
    </source>
</evidence>
<feature type="compositionally biased region" description="Polar residues" evidence="1">
    <location>
        <begin position="472"/>
        <end position="481"/>
    </location>
</feature>
<feature type="region of interest" description="Disordered" evidence="1">
    <location>
        <begin position="615"/>
        <end position="679"/>
    </location>
</feature>
<dbReference type="PANTHER" id="PTHR35511">
    <property type="entry name" value="A-KINASE ANCHOR-LIKE PROTEIN"/>
    <property type="match status" value="1"/>
</dbReference>
<feature type="compositionally biased region" description="Basic and acidic residues" evidence="1">
    <location>
        <begin position="724"/>
        <end position="746"/>
    </location>
</feature>
<dbReference type="PANTHER" id="PTHR35511:SF2">
    <property type="entry name" value="A-KINASE ANCHOR-LIKE PROTEIN"/>
    <property type="match status" value="1"/>
</dbReference>
<feature type="compositionally biased region" description="Basic and acidic residues" evidence="1">
    <location>
        <begin position="1144"/>
        <end position="1163"/>
    </location>
</feature>
<feature type="region of interest" description="Disordered" evidence="1">
    <location>
        <begin position="208"/>
        <end position="360"/>
    </location>
</feature>
<feature type="compositionally biased region" description="Basic and acidic residues" evidence="1">
    <location>
        <begin position="454"/>
        <end position="471"/>
    </location>
</feature>
<feature type="compositionally biased region" description="Acidic residues" evidence="1">
    <location>
        <begin position="782"/>
        <end position="794"/>
    </location>
</feature>
<dbReference type="GeneID" id="120281406"/>
<feature type="compositionally biased region" description="Polar residues" evidence="1">
    <location>
        <begin position="303"/>
        <end position="313"/>
    </location>
</feature>
<feature type="compositionally biased region" description="Polar residues" evidence="1">
    <location>
        <begin position="977"/>
        <end position="986"/>
    </location>
</feature>
<feature type="region of interest" description="Disordered" evidence="1">
    <location>
        <begin position="1434"/>
        <end position="1503"/>
    </location>
</feature>
<feature type="compositionally biased region" description="Basic and acidic residues" evidence="1">
    <location>
        <begin position="482"/>
        <end position="491"/>
    </location>
</feature>
<feature type="region of interest" description="Disordered" evidence="1">
    <location>
        <begin position="1285"/>
        <end position="1311"/>
    </location>
</feature>
<feature type="region of interest" description="Disordered" evidence="1">
    <location>
        <begin position="155"/>
        <end position="181"/>
    </location>
</feature>
<dbReference type="Proteomes" id="UP001515500">
    <property type="component" value="Chromosome 17"/>
</dbReference>
<dbReference type="RefSeq" id="XP_039144183.1">
    <property type="nucleotide sequence ID" value="XM_039288249.1"/>
</dbReference>
<feature type="compositionally biased region" description="Basic and acidic residues" evidence="1">
    <location>
        <begin position="333"/>
        <end position="343"/>
    </location>
</feature>
<feature type="compositionally biased region" description="Acidic residues" evidence="1">
    <location>
        <begin position="318"/>
        <end position="328"/>
    </location>
</feature>
<sequence length="1711" mass="188997">MIPLPANSSKCIDTEIAKAGDNSNNKISSNIDNLKDAETIRDAVDGMQEKVCSSISKEAAHELTNINENIGTGMEATDDLGTISDSVPEEQNNESIFSALNIKTENIPDVDTVDNKISEKVDLHEHAENAEINFEANFSKNHADTSDIHIPMSQPMVDNVSGHNEESSQKYEEEKHENTNTGLARDADFHEDEVECIEKHEIMSELIHEEQNQEATGEPETPEVEKRAYDEKTGPVSNSENLIEASVQKGETSILNVEETENAHIMSEEIPEKQDQKTNETETTEVEKRVCDEISESLSSSENLTADNMQKNESPMLDVDEHDNESSEANDILENKLSDDDKTTNVSISGPSAEEKVVSSVFEEEGTTKLGICLNQSEVETETISLDDNKDEIIPKDEETLYQTSDSSTVAENLGTPINAESRNLTINEGGGSDATDIVNVEPKMVDEGCEDNEEKKFEEAATKSDDRDQYSEINKSTVTTKDADSHEQIKDSNFPNDGCDVARKADTETEKISSAEAETEPVLEEDKIVITPHGDIEDTTINDEEETETKLDTFHPLSIMVNQEDFRNQKGNQLELEKESNVSTRDMITNTEGKYYLASKEQSLETIGEIDITKTKAAEDESKELEKSSSNVADDSLAEEETKQEVEKQDMSPDLSDKTQVPESTDRDVGMDLDLLKGNNESLGQLENLATLESEDQSDKHITEIEIIKSDIAEGVLPAAQDSTKDEIGERYTLPEENNKGHDMSETEFAPLEEAETVEEAVFAASMQPQDILDDKINEDNGLESEEHVEDAETDKNQEKAMAEDEVCLRIENDNQESTPVSVSDAAETAKEEDAETVITKEIDNKDATHKESPGSKIDDLSINHDVEEEYLKGEASSPHSKVDNMESVTLEESEETSDSITKEIGEIESLEDVSIKNAKEHIQLEEQLDKLSERSEAANSIGEIEKEMIKKGDSNEVHDIACQKDERAIKHMETGTATQDTSLVKNPESEVKEPDTVSVSSTSKEKPENDLAISSSKEESAVETVVPEPDFATEKTNRAKGSIESAAVSETIIDNVSTDGNNVADEGIANGGIPGIPELAQASTEDTIDTEIKIKVAEKEAIAEKGSTSANDTEDKDSPVSSSFTQETQVALPRDANEVVEDNAKRSHGVEESDNSQHEESLQSDPADLPVSRFLMDHILHQGDVPDEVGNVESKNNIEEETTSDKLMTISIQEQETFMDQLSAELVPNENKDMEKLEDTILQQDNMPVDVCDVEADNEINQKHTTDEQMGTDIQEKEAIMDSVSAQQMPEEKSTSEDRDQEKPGDHILEERIAPDDVCDLKAENIITEENNNGKNEGIIIKEEEVNMSPLSAKEIPKDEYTDQVEVVSDVTNEEQNHETKADDEKPIAKDDESLHSNICLSSTTTTSEPVEIEVPGSLAGESASVVMDDYKGVTPMDQGDLGRDAGAEEFTGRTSVQDEKITASPTETEIRENLTQKDNYSPSTNVSNVSIPRDGENTRTFDNVEQIEKDAHSISEERITSAISELLGSSTTVVRREEPQTHTKYEETKLETTKITETSQAQVTENQIRNNDSLEEPEESTLEKVQLFDLLQLSRNQTTQTTTPAVTKEREQAEEATYTKVKEEKTNEEKDEKVEGVIEEAEEEHTTDNNAAVIVEAREAELKPAHKKSHNILSGVGSKVKHSIAKVKKAITGKSSHQKTISPKKATT</sequence>
<feature type="compositionally biased region" description="Basic and acidic residues" evidence="1">
    <location>
        <begin position="641"/>
        <end position="658"/>
    </location>
</feature>
<feature type="compositionally biased region" description="Basic and acidic residues" evidence="1">
    <location>
        <begin position="840"/>
        <end position="874"/>
    </location>
</feature>
<feature type="compositionally biased region" description="Basic and acidic residues" evidence="1">
    <location>
        <begin position="795"/>
        <end position="814"/>
    </location>
</feature>
<feature type="region of interest" description="Disordered" evidence="1">
    <location>
        <begin position="1601"/>
        <end position="1654"/>
    </location>
</feature>
<accession>A0AB40D1S8</accession>
<name>A0AB40D1S8_DIOCR</name>
<feature type="compositionally biased region" description="Polar residues" evidence="1">
    <location>
        <begin position="1479"/>
        <end position="1493"/>
    </location>
</feature>
<feature type="compositionally biased region" description="Basic and acidic residues" evidence="1">
    <location>
        <begin position="1092"/>
        <end position="1105"/>
    </location>
</feature>
<feature type="region of interest" description="Disordered" evidence="1">
    <location>
        <begin position="1373"/>
        <end position="1397"/>
    </location>
</feature>
<feature type="region of interest" description="Disordered" evidence="1">
    <location>
        <begin position="1692"/>
        <end position="1711"/>
    </location>
</feature>
<feature type="region of interest" description="Disordered" evidence="1">
    <location>
        <begin position="1060"/>
        <end position="1167"/>
    </location>
</feature>
<feature type="region of interest" description="Disordered" evidence="1">
    <location>
        <begin position="974"/>
        <end position="1045"/>
    </location>
</feature>
<feature type="compositionally biased region" description="Basic and acidic residues" evidence="1">
    <location>
        <begin position="163"/>
        <end position="178"/>
    </location>
</feature>
<feature type="region of interest" description="Disordered" evidence="1">
    <location>
        <begin position="767"/>
        <end position="902"/>
    </location>
</feature>